<gene>
    <name evidence="5" type="ORF">AKJ41_05490</name>
</gene>
<dbReference type="InterPro" id="IPR000644">
    <property type="entry name" value="CBS_dom"/>
</dbReference>
<dbReference type="SMART" id="SM00530">
    <property type="entry name" value="HTH_XRE"/>
    <property type="match status" value="1"/>
</dbReference>
<dbReference type="Pfam" id="PF01381">
    <property type="entry name" value="HTH_3"/>
    <property type="match status" value="1"/>
</dbReference>
<dbReference type="GO" id="GO:0003677">
    <property type="term" value="F:DNA binding"/>
    <property type="evidence" value="ECO:0007669"/>
    <property type="project" value="InterPro"/>
</dbReference>
<dbReference type="InterPro" id="IPR046342">
    <property type="entry name" value="CBS_dom_sf"/>
</dbReference>
<evidence type="ECO:0000259" key="3">
    <source>
        <dbReference type="PROSITE" id="PS50943"/>
    </source>
</evidence>
<dbReference type="SUPFAM" id="SSF47413">
    <property type="entry name" value="lambda repressor-like DNA-binding domains"/>
    <property type="match status" value="1"/>
</dbReference>
<dbReference type="InterPro" id="IPR001387">
    <property type="entry name" value="Cro/C1-type_HTH"/>
</dbReference>
<evidence type="ECO:0008006" key="7">
    <source>
        <dbReference type="Google" id="ProtNLM"/>
    </source>
</evidence>
<sequence>MLPDFETLVKEIRVKRKNLGWSQKGLANRAGVSQSLVAKLEQKMNVPNYKSVRKIYETLEKTMSADTETAGDLANPDIVSAKPEDTRDEVAEVMKENDFSQLPVKKGEKFIGVVLSRDIGLARNDALVEELMRPIISIIPESTPREAVAELLKSQNAVLVKGEREIQGIITPADLL</sequence>
<feature type="domain" description="HTH cro/C1-type" evidence="3">
    <location>
        <begin position="12"/>
        <end position="66"/>
    </location>
</feature>
<dbReference type="SMART" id="SM00116">
    <property type="entry name" value="CBS"/>
    <property type="match status" value="1"/>
</dbReference>
<evidence type="ECO:0000256" key="2">
    <source>
        <dbReference type="PROSITE-ProRule" id="PRU00703"/>
    </source>
</evidence>
<dbReference type="InterPro" id="IPR017158">
    <property type="entry name" value="Tscrpt-reg_CBS-contain_prd"/>
</dbReference>
<dbReference type="Proteomes" id="UP000070344">
    <property type="component" value="Unassembled WGS sequence"/>
</dbReference>
<dbReference type="PROSITE" id="PS51371">
    <property type="entry name" value="CBS"/>
    <property type="match status" value="1"/>
</dbReference>
<dbReference type="PROSITE" id="PS50943">
    <property type="entry name" value="HTH_CROC1"/>
    <property type="match status" value="1"/>
</dbReference>
<accession>A0A133UYY3</accession>
<keyword evidence="1 2" id="KW-0129">CBS domain</keyword>
<dbReference type="PANTHER" id="PTHR43080:SF2">
    <property type="entry name" value="CBS DOMAIN-CONTAINING PROTEIN"/>
    <property type="match status" value="1"/>
</dbReference>
<dbReference type="Pfam" id="PF00571">
    <property type="entry name" value="CBS"/>
    <property type="match status" value="2"/>
</dbReference>
<name>A0A133UYY3_9EURY</name>
<comment type="caution">
    <text evidence="5">The sequence shown here is derived from an EMBL/GenBank/DDBJ whole genome shotgun (WGS) entry which is preliminary data.</text>
</comment>
<evidence type="ECO:0000259" key="4">
    <source>
        <dbReference type="PROSITE" id="PS51371"/>
    </source>
</evidence>
<protein>
    <recommendedName>
        <fullName evidence="7">HTH cro/C1-type domain-containing protein</fullName>
    </recommendedName>
</protein>
<keyword evidence="6" id="KW-1185">Reference proteome</keyword>
<evidence type="ECO:0000313" key="5">
    <source>
        <dbReference type="EMBL" id="KXA99416.1"/>
    </source>
</evidence>
<dbReference type="EMBL" id="LHXV01000090">
    <property type="protein sequence ID" value="KXA99416.1"/>
    <property type="molecule type" value="Genomic_DNA"/>
</dbReference>
<organism evidence="5 6">
    <name type="scientific">candidate division MSBL1 archaeon SCGC-AAA259O05</name>
    <dbReference type="NCBI Taxonomy" id="1698271"/>
    <lineage>
        <taxon>Archaea</taxon>
        <taxon>Methanobacteriati</taxon>
        <taxon>Methanobacteriota</taxon>
        <taxon>candidate division MSBL1</taxon>
    </lineage>
</organism>
<dbReference type="CDD" id="cd00093">
    <property type="entry name" value="HTH_XRE"/>
    <property type="match status" value="1"/>
</dbReference>
<dbReference type="Gene3D" id="3.10.580.10">
    <property type="entry name" value="CBS-domain"/>
    <property type="match status" value="1"/>
</dbReference>
<dbReference type="SUPFAM" id="SSF54631">
    <property type="entry name" value="CBS-domain pair"/>
    <property type="match status" value="1"/>
</dbReference>
<reference evidence="5 6" key="1">
    <citation type="journal article" date="2016" name="Sci. Rep.">
        <title>Metabolic traits of an uncultured archaeal lineage -MSBL1- from brine pools of the Red Sea.</title>
        <authorList>
            <person name="Mwirichia R."/>
            <person name="Alam I."/>
            <person name="Rashid M."/>
            <person name="Vinu M."/>
            <person name="Ba-Alawi W."/>
            <person name="Anthony Kamau A."/>
            <person name="Kamanda Ngugi D."/>
            <person name="Goker M."/>
            <person name="Klenk H.P."/>
            <person name="Bajic V."/>
            <person name="Stingl U."/>
        </authorList>
    </citation>
    <scope>NUCLEOTIDE SEQUENCE [LARGE SCALE GENOMIC DNA]</scope>
    <source>
        <strain evidence="5">SCGC-AAA259O05</strain>
    </source>
</reference>
<dbReference type="PIRSF" id="PIRSF037253">
    <property type="entry name" value="HTH_CBS_prd"/>
    <property type="match status" value="1"/>
</dbReference>
<evidence type="ECO:0000256" key="1">
    <source>
        <dbReference type="ARBA" id="ARBA00023122"/>
    </source>
</evidence>
<feature type="domain" description="CBS" evidence="4">
    <location>
        <begin position="74"/>
        <end position="130"/>
    </location>
</feature>
<dbReference type="PANTHER" id="PTHR43080">
    <property type="entry name" value="CBS DOMAIN-CONTAINING PROTEIN CBSX3, MITOCHONDRIAL"/>
    <property type="match status" value="1"/>
</dbReference>
<dbReference type="InterPro" id="IPR010982">
    <property type="entry name" value="Lambda_DNA-bd_dom_sf"/>
</dbReference>
<evidence type="ECO:0000313" key="6">
    <source>
        <dbReference type="Proteomes" id="UP000070344"/>
    </source>
</evidence>
<dbReference type="AlphaFoldDB" id="A0A133UYY3"/>
<dbReference type="Gene3D" id="1.10.260.40">
    <property type="entry name" value="lambda repressor-like DNA-binding domains"/>
    <property type="match status" value="1"/>
</dbReference>
<proteinExistence type="predicted"/>
<dbReference type="InterPro" id="IPR051257">
    <property type="entry name" value="Diverse_CBS-Domain"/>
</dbReference>